<evidence type="ECO:0000256" key="1">
    <source>
        <dbReference type="SAM" id="Coils"/>
    </source>
</evidence>
<feature type="coiled-coil region" evidence="1">
    <location>
        <begin position="50"/>
        <end position="77"/>
    </location>
</feature>
<keyword evidence="1" id="KW-0175">Coiled coil</keyword>
<gene>
    <name evidence="3" type="ORF">S03H2_45001</name>
</gene>
<comment type="caution">
    <text evidence="3">The sequence shown here is derived from an EMBL/GenBank/DDBJ whole genome shotgun (WGS) entry which is preliminary data.</text>
</comment>
<feature type="domain" description="DUF4349" evidence="2">
    <location>
        <begin position="2"/>
        <end position="94"/>
    </location>
</feature>
<organism evidence="3">
    <name type="scientific">marine sediment metagenome</name>
    <dbReference type="NCBI Taxonomy" id="412755"/>
    <lineage>
        <taxon>unclassified sequences</taxon>
        <taxon>metagenomes</taxon>
        <taxon>ecological metagenomes</taxon>
    </lineage>
</organism>
<dbReference type="InterPro" id="IPR025645">
    <property type="entry name" value="DUF4349"/>
</dbReference>
<feature type="non-terminal residue" evidence="3">
    <location>
        <position position="1"/>
    </location>
</feature>
<evidence type="ECO:0000313" key="3">
    <source>
        <dbReference type="EMBL" id="GAH67531.1"/>
    </source>
</evidence>
<name>X1HBI4_9ZZZZ</name>
<sequence length="117" mass="13192">ADVGTIVDQQVTARDVTEEYADQAIRLKNARALLSKLQALLDKATVIEDALAIERQIARVQTEIERLEGQLNSLSSQVTYATLTIHFVSGQQIPAGMKLRLPFWWLRRLGLENLMVF</sequence>
<reference evidence="3" key="1">
    <citation type="journal article" date="2014" name="Front. Microbiol.">
        <title>High frequency of phylogenetically diverse reductive dehalogenase-homologous genes in deep subseafloor sedimentary metagenomes.</title>
        <authorList>
            <person name="Kawai M."/>
            <person name="Futagami T."/>
            <person name="Toyoda A."/>
            <person name="Takaki Y."/>
            <person name="Nishi S."/>
            <person name="Hori S."/>
            <person name="Arai W."/>
            <person name="Tsubouchi T."/>
            <person name="Morono Y."/>
            <person name="Uchiyama I."/>
            <person name="Ito T."/>
            <person name="Fujiyama A."/>
            <person name="Inagaki F."/>
            <person name="Takami H."/>
        </authorList>
    </citation>
    <scope>NUCLEOTIDE SEQUENCE</scope>
    <source>
        <strain evidence="3">Expedition CK06-06</strain>
    </source>
</reference>
<proteinExistence type="predicted"/>
<dbReference type="EMBL" id="BARU01028168">
    <property type="protein sequence ID" value="GAH67531.1"/>
    <property type="molecule type" value="Genomic_DNA"/>
</dbReference>
<dbReference type="AlphaFoldDB" id="X1HBI4"/>
<evidence type="ECO:0000259" key="2">
    <source>
        <dbReference type="Pfam" id="PF14257"/>
    </source>
</evidence>
<accession>X1HBI4</accession>
<dbReference type="Pfam" id="PF14257">
    <property type="entry name" value="DUF4349"/>
    <property type="match status" value="1"/>
</dbReference>
<protein>
    <recommendedName>
        <fullName evidence="2">DUF4349 domain-containing protein</fullName>
    </recommendedName>
</protein>